<organism evidence="2">
    <name type="scientific">uncultured Acetobacteraceae bacterium</name>
    <dbReference type="NCBI Taxonomy" id="169975"/>
    <lineage>
        <taxon>Bacteria</taxon>
        <taxon>Pseudomonadati</taxon>
        <taxon>Pseudomonadota</taxon>
        <taxon>Alphaproteobacteria</taxon>
        <taxon>Acetobacterales</taxon>
        <taxon>Acetobacteraceae</taxon>
        <taxon>environmental samples</taxon>
    </lineage>
</organism>
<feature type="compositionally biased region" description="Basic residues" evidence="1">
    <location>
        <begin position="181"/>
        <end position="195"/>
    </location>
</feature>
<feature type="compositionally biased region" description="Low complexity" evidence="1">
    <location>
        <begin position="132"/>
        <end position="143"/>
    </location>
</feature>
<evidence type="ECO:0000313" key="2">
    <source>
        <dbReference type="EMBL" id="CAA9261158.1"/>
    </source>
</evidence>
<feature type="compositionally biased region" description="Basic residues" evidence="1">
    <location>
        <begin position="213"/>
        <end position="232"/>
    </location>
</feature>
<feature type="region of interest" description="Disordered" evidence="1">
    <location>
        <begin position="1"/>
        <end position="329"/>
    </location>
</feature>
<gene>
    <name evidence="2" type="ORF">AVDCRST_MAG04-2696</name>
</gene>
<feature type="compositionally biased region" description="Basic residues" evidence="1">
    <location>
        <begin position="18"/>
        <end position="31"/>
    </location>
</feature>
<feature type="compositionally biased region" description="Low complexity" evidence="1">
    <location>
        <begin position="107"/>
        <end position="117"/>
    </location>
</feature>
<accession>A0A6J4IV94</accession>
<feature type="compositionally biased region" description="Basic and acidic residues" evidence="1">
    <location>
        <begin position="267"/>
        <end position="281"/>
    </location>
</feature>
<name>A0A6J4IV94_9PROT</name>
<feature type="non-terminal residue" evidence="2">
    <location>
        <position position="329"/>
    </location>
</feature>
<dbReference type="EMBL" id="CADCTL010000181">
    <property type="protein sequence ID" value="CAA9261158.1"/>
    <property type="molecule type" value="Genomic_DNA"/>
</dbReference>
<feature type="compositionally biased region" description="Basic and acidic residues" evidence="1">
    <location>
        <begin position="196"/>
        <end position="212"/>
    </location>
</feature>
<feature type="compositionally biased region" description="Basic residues" evidence="1">
    <location>
        <begin position="44"/>
        <end position="60"/>
    </location>
</feature>
<feature type="compositionally biased region" description="Basic and acidic residues" evidence="1">
    <location>
        <begin position="239"/>
        <end position="249"/>
    </location>
</feature>
<reference evidence="2" key="1">
    <citation type="submission" date="2020-02" db="EMBL/GenBank/DDBJ databases">
        <authorList>
            <person name="Meier V. D."/>
        </authorList>
    </citation>
    <scope>NUCLEOTIDE SEQUENCE</scope>
    <source>
        <strain evidence="2">AVDCRST_MAG04</strain>
    </source>
</reference>
<proteinExistence type="predicted"/>
<feature type="compositionally biased region" description="Basic residues" evidence="1">
    <location>
        <begin position="282"/>
        <end position="294"/>
    </location>
</feature>
<sequence>GNTATPRLVPPRLLRSASRCRPRAPGRRAARLARPPVAADRSFSRWRHHGHPGAHPRRTARGAARPNGGRGEPRRCRRRDRGGDRFARRAGRLQPVPGDHRHRRDQPAPARAAELPAGGPGAGRPLRRVAQRDGGAARRAVADTGSVPGGSAGAARRTHLRQLGQRQQLASLGRDAEGRRRGGHPARALPRRGRHREPDPGRAGGRGHEQPALRRRAGPRRPAPRAGRHRAGARGGAARRADRGRERPARLRRHRLVRRAGAGPHARGGDRARERGVERDRRRPAHARAGRRPRRPDARWQPRPVRRVHPRGGRALGGRHPPLRCKGGL</sequence>
<evidence type="ECO:0000256" key="1">
    <source>
        <dbReference type="SAM" id="MobiDB-lite"/>
    </source>
</evidence>
<feature type="non-terminal residue" evidence="2">
    <location>
        <position position="1"/>
    </location>
</feature>
<feature type="compositionally biased region" description="Low complexity" evidence="1">
    <location>
        <begin position="32"/>
        <end position="41"/>
    </location>
</feature>
<protein>
    <submittedName>
        <fullName evidence="2">BUG/TctC family periplasmic protein</fullName>
    </submittedName>
</protein>
<dbReference type="AlphaFoldDB" id="A0A6J4IV94"/>